<dbReference type="AlphaFoldDB" id="A0A0C3FUY7"/>
<dbReference type="SUPFAM" id="SSF54160">
    <property type="entry name" value="Chromo domain-like"/>
    <property type="match status" value="2"/>
</dbReference>
<keyword evidence="6" id="KW-1185">Reference proteome</keyword>
<feature type="compositionally biased region" description="Acidic residues" evidence="3">
    <location>
        <begin position="37"/>
        <end position="47"/>
    </location>
</feature>
<dbReference type="GO" id="GO:0006338">
    <property type="term" value="P:chromatin remodeling"/>
    <property type="evidence" value="ECO:0007669"/>
    <property type="project" value="UniProtKB-ARBA"/>
</dbReference>
<gene>
    <name evidence="5" type="ORF">PILCRDRAFT_814109</name>
</gene>
<dbReference type="SMART" id="SM00300">
    <property type="entry name" value="ChSh"/>
    <property type="match status" value="1"/>
</dbReference>
<dbReference type="PROSITE" id="PS50013">
    <property type="entry name" value="CHROMO_2"/>
    <property type="match status" value="1"/>
</dbReference>
<evidence type="ECO:0000313" key="5">
    <source>
        <dbReference type="EMBL" id="KIM88205.1"/>
    </source>
</evidence>
<accession>A0A0C3FUY7</accession>
<feature type="region of interest" description="Disordered" evidence="3">
    <location>
        <begin position="107"/>
        <end position="192"/>
    </location>
</feature>
<dbReference type="PANTHER" id="PTHR22812">
    <property type="entry name" value="CHROMOBOX PROTEIN"/>
    <property type="match status" value="1"/>
</dbReference>
<dbReference type="InterPro" id="IPR008251">
    <property type="entry name" value="Chromo_shadow_dom"/>
</dbReference>
<evidence type="ECO:0000256" key="2">
    <source>
        <dbReference type="ARBA" id="ARBA00023242"/>
    </source>
</evidence>
<dbReference type="GO" id="GO:0005634">
    <property type="term" value="C:nucleus"/>
    <property type="evidence" value="ECO:0007669"/>
    <property type="project" value="UniProtKB-SubCell"/>
</dbReference>
<comment type="subcellular location">
    <subcellularLocation>
        <location evidence="1">Nucleus</location>
    </subcellularLocation>
</comment>
<evidence type="ECO:0000259" key="4">
    <source>
        <dbReference type="PROSITE" id="PS50013"/>
    </source>
</evidence>
<dbReference type="STRING" id="765440.A0A0C3FUY7"/>
<dbReference type="Pfam" id="PF00385">
    <property type="entry name" value="Chromo"/>
    <property type="match status" value="1"/>
</dbReference>
<organism evidence="5 6">
    <name type="scientific">Piloderma croceum (strain F 1598)</name>
    <dbReference type="NCBI Taxonomy" id="765440"/>
    <lineage>
        <taxon>Eukaryota</taxon>
        <taxon>Fungi</taxon>
        <taxon>Dikarya</taxon>
        <taxon>Basidiomycota</taxon>
        <taxon>Agaricomycotina</taxon>
        <taxon>Agaricomycetes</taxon>
        <taxon>Agaricomycetidae</taxon>
        <taxon>Atheliales</taxon>
        <taxon>Atheliaceae</taxon>
        <taxon>Piloderma</taxon>
    </lineage>
</organism>
<dbReference type="InterPro" id="IPR016197">
    <property type="entry name" value="Chromo-like_dom_sf"/>
</dbReference>
<sequence>MARAETVDNSDTEKEVVSPSKKKSTNGKEASMAPEDNLSEEQVDDASDAGSADGSEYEIESIIAAKRNGEFWTYLVSWKGYTAEHNSWVDENDAGNATDLIAEYWAHNTKDKKSKKSIDKPKTAAKAGRKSAARDTSVEAPSTSASKKRGRKPKKDDSDDEADSDKERPKTAKKPRKSAGTKVSASPAVMDVDDDIGDMDKYMHHESWEKLIKTVDTVEKGPDDRLYVFFTLKADNERHRQVSEVCKKRFPQHLLDFYEGHLRWKMIDEADEA</sequence>
<dbReference type="InParanoid" id="A0A0C3FUY7"/>
<keyword evidence="2" id="KW-0539">Nucleus</keyword>
<reference evidence="5 6" key="1">
    <citation type="submission" date="2014-04" db="EMBL/GenBank/DDBJ databases">
        <authorList>
            <consortium name="DOE Joint Genome Institute"/>
            <person name="Kuo A."/>
            <person name="Tarkka M."/>
            <person name="Buscot F."/>
            <person name="Kohler A."/>
            <person name="Nagy L.G."/>
            <person name="Floudas D."/>
            <person name="Copeland A."/>
            <person name="Barry K.W."/>
            <person name="Cichocki N."/>
            <person name="Veneault-Fourrey C."/>
            <person name="LaButti K."/>
            <person name="Lindquist E.A."/>
            <person name="Lipzen A."/>
            <person name="Lundell T."/>
            <person name="Morin E."/>
            <person name="Murat C."/>
            <person name="Sun H."/>
            <person name="Tunlid A."/>
            <person name="Henrissat B."/>
            <person name="Grigoriev I.V."/>
            <person name="Hibbett D.S."/>
            <person name="Martin F."/>
            <person name="Nordberg H.P."/>
            <person name="Cantor M.N."/>
            <person name="Hua S.X."/>
        </authorList>
    </citation>
    <scope>NUCLEOTIDE SEQUENCE [LARGE SCALE GENOMIC DNA]</scope>
    <source>
        <strain evidence="5 6">F 1598</strain>
    </source>
</reference>
<dbReference type="Pfam" id="PF01393">
    <property type="entry name" value="Chromo_shadow"/>
    <property type="match status" value="1"/>
</dbReference>
<dbReference type="Proteomes" id="UP000054166">
    <property type="component" value="Unassembled WGS sequence"/>
</dbReference>
<feature type="domain" description="Chromo" evidence="4">
    <location>
        <begin position="57"/>
        <end position="116"/>
    </location>
</feature>
<evidence type="ECO:0000256" key="1">
    <source>
        <dbReference type="ARBA" id="ARBA00004123"/>
    </source>
</evidence>
<dbReference type="FunCoup" id="A0A0C3FUY7">
    <property type="interactions" value="13"/>
</dbReference>
<dbReference type="HOGENOM" id="CLU_045874_5_0_1"/>
<reference evidence="6" key="2">
    <citation type="submission" date="2015-01" db="EMBL/GenBank/DDBJ databases">
        <title>Evolutionary Origins and Diversification of the Mycorrhizal Mutualists.</title>
        <authorList>
            <consortium name="DOE Joint Genome Institute"/>
            <consortium name="Mycorrhizal Genomics Consortium"/>
            <person name="Kohler A."/>
            <person name="Kuo A."/>
            <person name="Nagy L.G."/>
            <person name="Floudas D."/>
            <person name="Copeland A."/>
            <person name="Barry K.W."/>
            <person name="Cichocki N."/>
            <person name="Veneault-Fourrey C."/>
            <person name="LaButti K."/>
            <person name="Lindquist E.A."/>
            <person name="Lipzen A."/>
            <person name="Lundell T."/>
            <person name="Morin E."/>
            <person name="Murat C."/>
            <person name="Riley R."/>
            <person name="Ohm R."/>
            <person name="Sun H."/>
            <person name="Tunlid A."/>
            <person name="Henrissat B."/>
            <person name="Grigoriev I.V."/>
            <person name="Hibbett D.S."/>
            <person name="Martin F."/>
        </authorList>
    </citation>
    <scope>NUCLEOTIDE SEQUENCE [LARGE SCALE GENOMIC DNA]</scope>
    <source>
        <strain evidence="6">F 1598</strain>
    </source>
</reference>
<dbReference type="InterPro" id="IPR051219">
    <property type="entry name" value="Heterochromatin_chromo-domain"/>
</dbReference>
<feature type="region of interest" description="Disordered" evidence="3">
    <location>
        <begin position="1"/>
        <end position="54"/>
    </location>
</feature>
<evidence type="ECO:0000256" key="3">
    <source>
        <dbReference type="SAM" id="MobiDB-lite"/>
    </source>
</evidence>
<proteinExistence type="predicted"/>
<protein>
    <recommendedName>
        <fullName evidence="4">Chromo domain-containing protein</fullName>
    </recommendedName>
</protein>
<dbReference type="EMBL" id="KN832977">
    <property type="protein sequence ID" value="KIM88205.1"/>
    <property type="molecule type" value="Genomic_DNA"/>
</dbReference>
<dbReference type="OrthoDB" id="433924at2759"/>
<feature type="compositionally biased region" description="Basic and acidic residues" evidence="3">
    <location>
        <begin position="108"/>
        <end position="122"/>
    </location>
</feature>
<dbReference type="Gene3D" id="2.40.50.40">
    <property type="match status" value="2"/>
</dbReference>
<dbReference type="InterPro" id="IPR023780">
    <property type="entry name" value="Chromo_domain"/>
</dbReference>
<evidence type="ECO:0000313" key="6">
    <source>
        <dbReference type="Proteomes" id="UP000054166"/>
    </source>
</evidence>
<dbReference type="InterPro" id="IPR000953">
    <property type="entry name" value="Chromo/chromo_shadow_dom"/>
</dbReference>
<name>A0A0C3FUY7_PILCF</name>
<dbReference type="SMART" id="SM00298">
    <property type="entry name" value="CHROMO"/>
    <property type="match status" value="1"/>
</dbReference>